<keyword evidence="5 10" id="KW-0479">Metal-binding</keyword>
<dbReference type="NCBIfam" id="NF003933">
    <property type="entry name" value="PRK05444.2-2"/>
    <property type="match status" value="1"/>
</dbReference>
<dbReference type="GO" id="GO:0000287">
    <property type="term" value="F:magnesium ion binding"/>
    <property type="evidence" value="ECO:0007669"/>
    <property type="project" value="UniProtKB-UniRule"/>
</dbReference>
<dbReference type="Proteomes" id="UP000315700">
    <property type="component" value="Chromosome"/>
</dbReference>
<proteinExistence type="inferred from homology"/>
<dbReference type="GO" id="GO:0009228">
    <property type="term" value="P:thiamine biosynthetic process"/>
    <property type="evidence" value="ECO:0007669"/>
    <property type="project" value="UniProtKB-UniRule"/>
</dbReference>
<evidence type="ECO:0000256" key="11">
    <source>
        <dbReference type="SAM" id="MobiDB-lite"/>
    </source>
</evidence>
<dbReference type="PANTHER" id="PTHR43322:SF5">
    <property type="entry name" value="1-DEOXY-D-XYLULOSE-5-PHOSPHATE SYNTHASE, CHLOROPLASTIC"/>
    <property type="match status" value="1"/>
</dbReference>
<comment type="similarity">
    <text evidence="2 10">Belongs to the transketolase family. DXPS subfamily.</text>
</comment>
<dbReference type="InParanoid" id="A0A517SBD4"/>
<dbReference type="UniPathway" id="UPA00064">
    <property type="reaction ID" value="UER00091"/>
</dbReference>
<comment type="cofactor">
    <cofactor evidence="10">
        <name>Mg(2+)</name>
        <dbReference type="ChEBI" id="CHEBI:18420"/>
    </cofactor>
    <text evidence="10">Binds 1 Mg(2+) ion per subunit.</text>
</comment>
<feature type="binding site" evidence="10">
    <location>
        <begin position="207"/>
        <end position="208"/>
    </location>
    <ligand>
        <name>thiamine diphosphate</name>
        <dbReference type="ChEBI" id="CHEBI:58937"/>
    </ligand>
</feature>
<feature type="region of interest" description="Disordered" evidence="11">
    <location>
        <begin position="1"/>
        <end position="29"/>
    </location>
</feature>
<dbReference type="GO" id="GO:0008661">
    <property type="term" value="F:1-deoxy-D-xylulose-5-phosphate synthase activity"/>
    <property type="evidence" value="ECO:0007669"/>
    <property type="project" value="UniProtKB-UniRule"/>
</dbReference>
<organism evidence="13 14">
    <name type="scientific">Caulifigura coniformis</name>
    <dbReference type="NCBI Taxonomy" id="2527983"/>
    <lineage>
        <taxon>Bacteria</taxon>
        <taxon>Pseudomonadati</taxon>
        <taxon>Planctomycetota</taxon>
        <taxon>Planctomycetia</taxon>
        <taxon>Planctomycetales</taxon>
        <taxon>Planctomycetaceae</taxon>
        <taxon>Caulifigura</taxon>
    </lineage>
</organism>
<evidence type="ECO:0000256" key="4">
    <source>
        <dbReference type="ARBA" id="ARBA00022679"/>
    </source>
</evidence>
<dbReference type="GO" id="GO:0030976">
    <property type="term" value="F:thiamine pyrophosphate binding"/>
    <property type="evidence" value="ECO:0007669"/>
    <property type="project" value="UniProtKB-UniRule"/>
</dbReference>
<evidence type="ECO:0000313" key="13">
    <source>
        <dbReference type="EMBL" id="QDT53422.1"/>
    </source>
</evidence>
<dbReference type="SMART" id="SM00861">
    <property type="entry name" value="Transket_pyr"/>
    <property type="match status" value="1"/>
</dbReference>
<gene>
    <name evidence="13" type="primary">dxs_1</name>
    <name evidence="10" type="synonym">dxs</name>
    <name evidence="13" type="ORF">Pan44_14390</name>
</gene>
<dbReference type="Gene3D" id="3.40.50.920">
    <property type="match status" value="1"/>
</dbReference>
<dbReference type="InterPro" id="IPR029061">
    <property type="entry name" value="THDP-binding"/>
</dbReference>
<keyword evidence="9 10" id="KW-0414">Isoprene biosynthesis</keyword>
<feature type="binding site" evidence="10">
    <location>
        <position position="132"/>
    </location>
    <ligand>
        <name>thiamine diphosphate</name>
        <dbReference type="ChEBI" id="CHEBI:58937"/>
    </ligand>
</feature>
<dbReference type="FunFam" id="3.40.50.920:FF:000002">
    <property type="entry name" value="1-deoxy-D-xylulose-5-phosphate synthase"/>
    <property type="match status" value="1"/>
</dbReference>
<dbReference type="CDD" id="cd07033">
    <property type="entry name" value="TPP_PYR_DXS_TK_like"/>
    <property type="match status" value="1"/>
</dbReference>
<dbReference type="Pfam" id="PF02779">
    <property type="entry name" value="Transket_pyr"/>
    <property type="match status" value="1"/>
</dbReference>
<feature type="binding site" evidence="10">
    <location>
        <begin position="173"/>
        <end position="175"/>
    </location>
    <ligand>
        <name>thiamine diphosphate</name>
        <dbReference type="ChEBI" id="CHEBI:58937"/>
    </ligand>
</feature>
<dbReference type="InterPro" id="IPR005475">
    <property type="entry name" value="Transketolase-like_Pyr-bd"/>
</dbReference>
<reference evidence="13 14" key="1">
    <citation type="submission" date="2019-02" db="EMBL/GenBank/DDBJ databases">
        <title>Deep-cultivation of Planctomycetes and their phenomic and genomic characterization uncovers novel biology.</title>
        <authorList>
            <person name="Wiegand S."/>
            <person name="Jogler M."/>
            <person name="Boedeker C."/>
            <person name="Pinto D."/>
            <person name="Vollmers J."/>
            <person name="Rivas-Marin E."/>
            <person name="Kohn T."/>
            <person name="Peeters S.H."/>
            <person name="Heuer A."/>
            <person name="Rast P."/>
            <person name="Oberbeckmann S."/>
            <person name="Bunk B."/>
            <person name="Jeske O."/>
            <person name="Meyerdierks A."/>
            <person name="Storesund J.E."/>
            <person name="Kallscheuer N."/>
            <person name="Luecker S."/>
            <person name="Lage O.M."/>
            <person name="Pohl T."/>
            <person name="Merkel B.J."/>
            <person name="Hornburger P."/>
            <person name="Mueller R.-W."/>
            <person name="Bruemmer F."/>
            <person name="Labrenz M."/>
            <person name="Spormann A.M."/>
            <person name="Op den Camp H."/>
            <person name="Overmann J."/>
            <person name="Amann R."/>
            <person name="Jetten M.S.M."/>
            <person name="Mascher T."/>
            <person name="Medema M.H."/>
            <person name="Devos D.P."/>
            <person name="Kaster A.-K."/>
            <person name="Ovreas L."/>
            <person name="Rohde M."/>
            <person name="Galperin M.Y."/>
            <person name="Jogler C."/>
        </authorList>
    </citation>
    <scope>NUCLEOTIDE SEQUENCE [LARGE SCALE GENOMIC DNA]</scope>
    <source>
        <strain evidence="13 14">Pan44</strain>
    </source>
</reference>
<comment type="pathway">
    <text evidence="1 10">Metabolic intermediate biosynthesis; 1-deoxy-D-xylulose 5-phosphate biosynthesis; 1-deoxy-D-xylulose 5-phosphate from D-glyceraldehyde 3-phosphate and pyruvate: step 1/1.</text>
</comment>
<evidence type="ECO:0000256" key="2">
    <source>
        <dbReference type="ARBA" id="ARBA00011081"/>
    </source>
</evidence>
<comment type="catalytic activity">
    <reaction evidence="10">
        <text>D-glyceraldehyde 3-phosphate + pyruvate + H(+) = 1-deoxy-D-xylulose 5-phosphate + CO2</text>
        <dbReference type="Rhea" id="RHEA:12605"/>
        <dbReference type="ChEBI" id="CHEBI:15361"/>
        <dbReference type="ChEBI" id="CHEBI:15378"/>
        <dbReference type="ChEBI" id="CHEBI:16526"/>
        <dbReference type="ChEBI" id="CHEBI:57792"/>
        <dbReference type="ChEBI" id="CHEBI:59776"/>
        <dbReference type="EC" id="2.2.1.7"/>
    </reaction>
</comment>
<feature type="binding site" evidence="10">
    <location>
        <position position="346"/>
    </location>
    <ligand>
        <name>thiamine diphosphate</name>
        <dbReference type="ChEBI" id="CHEBI:58937"/>
    </ligand>
</feature>
<dbReference type="GO" id="GO:0005829">
    <property type="term" value="C:cytosol"/>
    <property type="evidence" value="ECO:0007669"/>
    <property type="project" value="TreeGrafter"/>
</dbReference>
<dbReference type="SUPFAM" id="SSF52922">
    <property type="entry name" value="TK C-terminal domain-like"/>
    <property type="match status" value="1"/>
</dbReference>
<dbReference type="InterPro" id="IPR020826">
    <property type="entry name" value="Transketolase_BS"/>
</dbReference>
<dbReference type="PANTHER" id="PTHR43322">
    <property type="entry name" value="1-D-DEOXYXYLULOSE 5-PHOSPHATE SYNTHASE-RELATED"/>
    <property type="match status" value="1"/>
</dbReference>
<dbReference type="InterPro" id="IPR009014">
    <property type="entry name" value="Transketo_C/PFOR_II"/>
</dbReference>
<dbReference type="Pfam" id="PF13292">
    <property type="entry name" value="DXP_synthase_N"/>
    <property type="match status" value="1"/>
</dbReference>
<dbReference type="EMBL" id="CP036271">
    <property type="protein sequence ID" value="QDT53422.1"/>
    <property type="molecule type" value="Genomic_DNA"/>
</dbReference>
<keyword evidence="14" id="KW-1185">Reference proteome</keyword>
<keyword evidence="4 10" id="KW-0808">Transferase</keyword>
<dbReference type="HAMAP" id="MF_00315">
    <property type="entry name" value="DXP_synth"/>
    <property type="match status" value="1"/>
</dbReference>
<feature type="domain" description="Transketolase-like pyrimidine-binding" evidence="12">
    <location>
        <begin position="380"/>
        <end position="544"/>
    </location>
</feature>
<dbReference type="EC" id="2.2.1.7" evidence="10"/>
<evidence type="ECO:0000256" key="10">
    <source>
        <dbReference type="HAMAP-Rule" id="MF_00315"/>
    </source>
</evidence>
<dbReference type="SUPFAM" id="SSF52518">
    <property type="entry name" value="Thiamin diphosphate-binding fold (THDP-binding)"/>
    <property type="match status" value="2"/>
</dbReference>
<dbReference type="GO" id="GO:0019288">
    <property type="term" value="P:isopentenyl diphosphate biosynthetic process, methylerythritol 4-phosphate pathway"/>
    <property type="evidence" value="ECO:0007669"/>
    <property type="project" value="TreeGrafter"/>
</dbReference>
<name>A0A517SBD4_9PLAN</name>
<dbReference type="Gene3D" id="3.40.50.970">
    <property type="match status" value="2"/>
</dbReference>
<keyword evidence="6 10" id="KW-0460">Magnesium</keyword>
<feature type="compositionally biased region" description="Basic and acidic residues" evidence="11">
    <location>
        <begin position="16"/>
        <end position="28"/>
    </location>
</feature>
<accession>A0A517SBD4</accession>
<protein>
    <recommendedName>
        <fullName evidence="10">1-deoxy-D-xylulose-5-phosphate synthase</fullName>
        <ecNumber evidence="10">2.2.1.7</ecNumber>
    </recommendedName>
    <alternativeName>
        <fullName evidence="10">1-deoxyxylulose-5-phosphate synthase</fullName>
        <shortName evidence="10">DXP synthase</shortName>
        <shortName evidence="10">DXPS</shortName>
    </alternativeName>
</protein>
<dbReference type="NCBIfam" id="TIGR00204">
    <property type="entry name" value="dxs"/>
    <property type="match status" value="1"/>
</dbReference>
<evidence type="ECO:0000313" key="14">
    <source>
        <dbReference type="Proteomes" id="UP000315700"/>
    </source>
</evidence>
<dbReference type="Pfam" id="PF02780">
    <property type="entry name" value="Transketolase_C"/>
    <property type="match status" value="1"/>
</dbReference>
<dbReference type="AlphaFoldDB" id="A0A517SBD4"/>
<comment type="function">
    <text evidence="10">Catalyzes the acyloin condensation reaction between C atoms 2 and 3 of pyruvate and glyceraldehyde 3-phosphate to yield 1-deoxy-D-xylulose-5-phosphate (DXP).</text>
</comment>
<evidence type="ECO:0000256" key="1">
    <source>
        <dbReference type="ARBA" id="ARBA00004980"/>
    </source>
</evidence>
<dbReference type="PROSITE" id="PS00802">
    <property type="entry name" value="TRANSKETOLASE_2"/>
    <property type="match status" value="1"/>
</dbReference>
<evidence type="ECO:0000256" key="6">
    <source>
        <dbReference type="ARBA" id="ARBA00022842"/>
    </source>
</evidence>
<evidence type="ECO:0000256" key="5">
    <source>
        <dbReference type="ARBA" id="ARBA00022723"/>
    </source>
</evidence>
<feature type="binding site" evidence="10">
    <location>
        <position position="206"/>
    </location>
    <ligand>
        <name>Mg(2+)</name>
        <dbReference type="ChEBI" id="CHEBI:18420"/>
    </ligand>
</feature>
<dbReference type="FunCoup" id="A0A517SBD4">
    <property type="interactions" value="492"/>
</dbReference>
<sequence length="694" mass="75623">MIAGESRGVGDGSEPSARHDVRTSRGDDPVDFAAAQTRQRTNFRVLPPFIGPSADRSMNYQLLPLIASPAELKSLSDDQLLQVAAEIREALCEIVSDRPAHFASNLGVVELCIALHTVFDFSKDRLIWDTGHQIYPHKLITGRFPEFKSIRRKGGLMGYPNPAESDYDLFVTGHAGASVSTVLGLKAADDLVNPQENRRSVAVIGDGALPSGVVFEAMNNAVELEKDLLVILNDNKMGICPRVGGLARTLDRARTASFYNGLKRDVSWLLNKLPLVGEPTEKLLGQVKDAVKGFLHGGMLFEELGFRYVGPVDGHDLPALREYLQMVKDVKGPVLLHVFTEKGRGFKPAEADPVRFHSPSPFCRTDDEEGVDFLKKGSSPAYTDSVSEAIHAAMKRDLRVCVLTAAMCEGNKLQKIRSDFPDRFFDTGICEAHAVAFAGGMAKAGMRPIVDIYSTFLQRSFDHIFQEVSLQNLPVVFTLDRAGVVGADGPTHHGAFDNTYMRTFPNIVCMAPGDNADVQPMVDFALALDGPSSIRYPKTNAETVSREHQNIELGKAEVYRWGEDGNFVVYGAQFPDCVKAAERLKAEGLDVGVINARFCRPLDTETLFKAIESGFVITVEESTVNGGFGSAVLEAANDAGLDTRLIRRLAIPDRYIDHGERSEQLAELGLDVDGLVAAALASAARQSMARNSAN</sequence>
<feature type="binding site" evidence="10">
    <location>
        <position position="431"/>
    </location>
    <ligand>
        <name>thiamine diphosphate</name>
        <dbReference type="ChEBI" id="CHEBI:58937"/>
    </ligand>
</feature>
<evidence type="ECO:0000256" key="3">
    <source>
        <dbReference type="ARBA" id="ARBA00011738"/>
    </source>
</evidence>
<keyword evidence="8 10" id="KW-0786">Thiamine pyrophosphate</keyword>
<comment type="cofactor">
    <cofactor evidence="10">
        <name>thiamine diphosphate</name>
        <dbReference type="ChEBI" id="CHEBI:58937"/>
    </cofactor>
    <text evidence="10">Binds 1 thiamine pyrophosphate per subunit.</text>
</comment>
<dbReference type="GO" id="GO:0016114">
    <property type="term" value="P:terpenoid biosynthetic process"/>
    <property type="evidence" value="ECO:0007669"/>
    <property type="project" value="UniProtKB-UniRule"/>
</dbReference>
<evidence type="ECO:0000259" key="12">
    <source>
        <dbReference type="SMART" id="SM00861"/>
    </source>
</evidence>
<evidence type="ECO:0000256" key="8">
    <source>
        <dbReference type="ARBA" id="ARBA00023052"/>
    </source>
</evidence>
<dbReference type="InterPro" id="IPR033248">
    <property type="entry name" value="Transketolase_C"/>
</dbReference>
<keyword evidence="7 10" id="KW-0784">Thiamine biosynthesis</keyword>
<dbReference type="KEGG" id="ccos:Pan44_14390"/>
<feature type="binding site" evidence="10">
    <location>
        <position position="235"/>
    </location>
    <ligand>
        <name>Mg(2+)</name>
        <dbReference type="ChEBI" id="CHEBI:18420"/>
    </ligand>
</feature>
<dbReference type="CDD" id="cd02007">
    <property type="entry name" value="TPP_DXS"/>
    <property type="match status" value="1"/>
</dbReference>
<dbReference type="InterPro" id="IPR005477">
    <property type="entry name" value="Dxylulose-5-P_synthase"/>
</dbReference>
<feature type="binding site" evidence="10">
    <location>
        <position position="235"/>
    </location>
    <ligand>
        <name>thiamine diphosphate</name>
        <dbReference type="ChEBI" id="CHEBI:58937"/>
    </ligand>
</feature>
<evidence type="ECO:0000256" key="7">
    <source>
        <dbReference type="ARBA" id="ARBA00022977"/>
    </source>
</evidence>
<comment type="subunit">
    <text evidence="3 10">Homodimer.</text>
</comment>
<evidence type="ECO:0000256" key="9">
    <source>
        <dbReference type="ARBA" id="ARBA00023229"/>
    </source>
</evidence>